<evidence type="ECO:0000256" key="1">
    <source>
        <dbReference type="SAM" id="SignalP"/>
    </source>
</evidence>
<feature type="chain" id="PRO_5036736529" evidence="1">
    <location>
        <begin position="23"/>
        <end position="342"/>
    </location>
</feature>
<dbReference type="Proteomes" id="UP000727962">
    <property type="component" value="Unassembled WGS sequence"/>
</dbReference>
<accession>A0A931LRD5</accession>
<evidence type="ECO:0000313" key="3">
    <source>
        <dbReference type="Proteomes" id="UP000727962"/>
    </source>
</evidence>
<feature type="signal peptide" evidence="1">
    <location>
        <begin position="1"/>
        <end position="22"/>
    </location>
</feature>
<comment type="caution">
    <text evidence="2">The sequence shown here is derived from an EMBL/GenBank/DDBJ whole genome shotgun (WGS) entry which is preliminary data.</text>
</comment>
<protein>
    <submittedName>
        <fullName evidence="2">Uncharacterized protein</fullName>
    </submittedName>
</protein>
<dbReference type="EMBL" id="JACOSL010000022">
    <property type="protein sequence ID" value="MBI1756080.1"/>
    <property type="molecule type" value="Genomic_DNA"/>
</dbReference>
<organism evidence="2 3">
    <name type="scientific">Fimbriimonas ginsengisoli</name>
    <dbReference type="NCBI Taxonomy" id="1005039"/>
    <lineage>
        <taxon>Bacteria</taxon>
        <taxon>Bacillati</taxon>
        <taxon>Armatimonadota</taxon>
        <taxon>Fimbriimonadia</taxon>
        <taxon>Fimbriimonadales</taxon>
        <taxon>Fimbriimonadaceae</taxon>
        <taxon>Fimbriimonas</taxon>
    </lineage>
</organism>
<keyword evidence="1" id="KW-0732">Signal</keyword>
<gene>
    <name evidence="2" type="ORF">HYR64_03125</name>
</gene>
<evidence type="ECO:0000313" key="2">
    <source>
        <dbReference type="EMBL" id="MBI1756080.1"/>
    </source>
</evidence>
<reference evidence="2" key="1">
    <citation type="submission" date="2020-07" db="EMBL/GenBank/DDBJ databases">
        <title>Huge and variable diversity of episymbiotic CPR bacteria and DPANN archaea in groundwater ecosystems.</title>
        <authorList>
            <person name="He C.Y."/>
            <person name="Keren R."/>
            <person name="Whittaker M."/>
            <person name="Farag I.F."/>
            <person name="Doudna J."/>
            <person name="Cate J.H.D."/>
            <person name="Banfield J.F."/>
        </authorList>
    </citation>
    <scope>NUCLEOTIDE SEQUENCE</scope>
    <source>
        <strain evidence="2">NC_groundwater_17_Pr7_B-0.1um_64_12</strain>
    </source>
</reference>
<name>A0A931LRD5_FIMGI</name>
<dbReference type="AlphaFoldDB" id="A0A931LRD5"/>
<proteinExistence type="predicted"/>
<sequence length="342" mass="37991">MLKSPRAALIPALLAIVGTALCQEPADTRVKEAIRKVLLESLNVRDLSLPKSKLAAKVARGGRESRIFEPPWEGDLVTRVQGSAHEWVVMVASITGDLGMHAKAYWLGAPSGRLMATAIPYDKNTLTGPLIGEWRHHGDYLIGVGIIAAFHSPTWQDGDIRVFTVGPSGLVLRQSIRLDFAGSLRFASASSDDVVGSNRQEFQSITGRHLGLTRDIHWRFSSGRYRVALSRIVHDELWALDRLVTAVKLRQFSLQRRMIPGPSSRRRWLVKQIWECIRDDRLFIDPDAPAGAVGLCNPFKADGNRKFWLRLRVRGGVWVVDSDFQGVTSRVCDGDDLQAAGR</sequence>